<dbReference type="Gene3D" id="3.90.1720.30">
    <property type="entry name" value="PPPDE domains"/>
    <property type="match status" value="1"/>
</dbReference>
<name>A0AAW2HWR8_9NEOP</name>
<organism evidence="5">
    <name type="scientific">Menopon gallinae</name>
    <name type="common">poultry shaft louse</name>
    <dbReference type="NCBI Taxonomy" id="328185"/>
    <lineage>
        <taxon>Eukaryota</taxon>
        <taxon>Metazoa</taxon>
        <taxon>Ecdysozoa</taxon>
        <taxon>Arthropoda</taxon>
        <taxon>Hexapoda</taxon>
        <taxon>Insecta</taxon>
        <taxon>Pterygota</taxon>
        <taxon>Neoptera</taxon>
        <taxon>Paraneoptera</taxon>
        <taxon>Psocodea</taxon>
        <taxon>Troctomorpha</taxon>
        <taxon>Phthiraptera</taxon>
        <taxon>Amblycera</taxon>
        <taxon>Menoponidae</taxon>
        <taxon>Menopon</taxon>
    </lineage>
</organism>
<dbReference type="GO" id="GO:0101005">
    <property type="term" value="F:deubiquitinase activity"/>
    <property type="evidence" value="ECO:0007669"/>
    <property type="project" value="TreeGrafter"/>
</dbReference>
<comment type="caution">
    <text evidence="5">The sequence shown here is derived from an EMBL/GenBank/DDBJ whole genome shotgun (WGS) entry which is preliminary data.</text>
</comment>
<dbReference type="GO" id="GO:0016579">
    <property type="term" value="P:protein deubiquitination"/>
    <property type="evidence" value="ECO:0007669"/>
    <property type="project" value="TreeGrafter"/>
</dbReference>
<proteinExistence type="inferred from homology"/>
<dbReference type="EMBL" id="JARGDH010000003">
    <property type="protein sequence ID" value="KAL0274232.1"/>
    <property type="molecule type" value="Genomic_DNA"/>
</dbReference>
<reference evidence="5" key="1">
    <citation type="journal article" date="2024" name="Gigascience">
        <title>Chromosome-level genome of the poultry shaft louse Menopon gallinae provides insight into the host-switching and adaptive evolution of parasitic lice.</title>
        <authorList>
            <person name="Xu Y."/>
            <person name="Ma L."/>
            <person name="Liu S."/>
            <person name="Liang Y."/>
            <person name="Liu Q."/>
            <person name="He Z."/>
            <person name="Tian L."/>
            <person name="Duan Y."/>
            <person name="Cai W."/>
            <person name="Li H."/>
            <person name="Song F."/>
        </authorList>
    </citation>
    <scope>NUCLEOTIDE SEQUENCE</scope>
    <source>
        <strain evidence="5">Cailab_2023a</strain>
    </source>
</reference>
<comment type="similarity">
    <text evidence="1">Belongs to the DeSI family.</text>
</comment>
<dbReference type="PANTHER" id="PTHR12378">
    <property type="entry name" value="DESUMOYLATING ISOPEPTIDASE"/>
    <property type="match status" value="1"/>
</dbReference>
<gene>
    <name evidence="5" type="ORF">PYX00_006703</name>
</gene>
<accession>A0AAW2HWR8</accession>
<dbReference type="GO" id="GO:0006508">
    <property type="term" value="P:proteolysis"/>
    <property type="evidence" value="ECO:0007669"/>
    <property type="project" value="UniProtKB-KW"/>
</dbReference>
<dbReference type="AlphaFoldDB" id="A0AAW2HWR8"/>
<evidence type="ECO:0000256" key="2">
    <source>
        <dbReference type="ARBA" id="ARBA00022670"/>
    </source>
</evidence>
<feature type="domain" description="PPPDE" evidence="4">
    <location>
        <begin position="32"/>
        <end position="176"/>
    </location>
</feature>
<keyword evidence="3" id="KW-0378">Hydrolase</keyword>
<dbReference type="Pfam" id="PF05903">
    <property type="entry name" value="Peptidase_C97"/>
    <property type="match status" value="1"/>
</dbReference>
<keyword evidence="2" id="KW-0645">Protease</keyword>
<sequence length="200" mass="22724">MFGTEKGCTLQLPSCLSIPSESDELINNMARQPVILNVYDMYWMNDYTTSIGLGVFHSGVEVYGVEYAYGGHPYEFSGVFEISPRSADELGQQFRFRQSIQLGYTDFTEDEVGRIVRELGKEFRGDRYHLMNKNCNHFSGDLCQILCGTEIPSWVNRLAYFSSCVPFLQRCLPKEWLTPMALQHSLSSHKDSSPSDNSSL</sequence>
<protein>
    <recommendedName>
        <fullName evidence="4">PPPDE domain-containing protein</fullName>
    </recommendedName>
</protein>
<dbReference type="PROSITE" id="PS51858">
    <property type="entry name" value="PPPDE"/>
    <property type="match status" value="1"/>
</dbReference>
<evidence type="ECO:0000313" key="5">
    <source>
        <dbReference type="EMBL" id="KAL0274232.1"/>
    </source>
</evidence>
<dbReference type="InterPro" id="IPR042266">
    <property type="entry name" value="PPPDE_sf"/>
</dbReference>
<evidence type="ECO:0000256" key="3">
    <source>
        <dbReference type="ARBA" id="ARBA00022801"/>
    </source>
</evidence>
<dbReference type="InterPro" id="IPR008580">
    <property type="entry name" value="PPPDE_dom"/>
</dbReference>
<evidence type="ECO:0000256" key="1">
    <source>
        <dbReference type="ARBA" id="ARBA00008140"/>
    </source>
</evidence>
<dbReference type="SMART" id="SM01179">
    <property type="entry name" value="DUF862"/>
    <property type="match status" value="1"/>
</dbReference>
<evidence type="ECO:0000259" key="4">
    <source>
        <dbReference type="PROSITE" id="PS51858"/>
    </source>
</evidence>
<dbReference type="PANTHER" id="PTHR12378:SF80">
    <property type="entry name" value="IP06716P-RELATED"/>
    <property type="match status" value="1"/>
</dbReference>